<evidence type="ECO:0000256" key="3">
    <source>
        <dbReference type="ARBA" id="ARBA00023163"/>
    </source>
</evidence>
<dbReference type="Gene3D" id="1.10.10.10">
    <property type="entry name" value="Winged helix-like DNA-binding domain superfamily/Winged helix DNA-binding domain"/>
    <property type="match status" value="1"/>
</dbReference>
<evidence type="ECO:0000256" key="4">
    <source>
        <dbReference type="SAM" id="MobiDB-lite"/>
    </source>
</evidence>
<feature type="region of interest" description="Disordered" evidence="4">
    <location>
        <begin position="259"/>
        <end position="278"/>
    </location>
</feature>
<evidence type="ECO:0000313" key="9">
    <source>
        <dbReference type="Proteomes" id="UP000471152"/>
    </source>
</evidence>
<evidence type="ECO:0000256" key="1">
    <source>
        <dbReference type="ARBA" id="ARBA00023015"/>
    </source>
</evidence>
<dbReference type="InterPro" id="IPR000524">
    <property type="entry name" value="Tscrpt_reg_HTH_GntR"/>
</dbReference>
<comment type="caution">
    <text evidence="7">The sequence shown here is derived from an EMBL/GenBank/DDBJ whole genome shotgun (WGS) entry which is preliminary data.</text>
</comment>
<dbReference type="InterPro" id="IPR028978">
    <property type="entry name" value="Chorismate_lyase_/UTRA_dom_sf"/>
</dbReference>
<dbReference type="SMART" id="SM00345">
    <property type="entry name" value="HTH_GNTR"/>
    <property type="match status" value="1"/>
</dbReference>
<keyword evidence="1" id="KW-0805">Transcription regulation</keyword>
<evidence type="ECO:0000256" key="2">
    <source>
        <dbReference type="ARBA" id="ARBA00023125"/>
    </source>
</evidence>
<keyword evidence="8" id="KW-1185">Reference proteome</keyword>
<dbReference type="GO" id="GO:0003700">
    <property type="term" value="F:DNA-binding transcription factor activity"/>
    <property type="evidence" value="ECO:0007669"/>
    <property type="project" value="InterPro"/>
</dbReference>
<gene>
    <name evidence="7" type="ORF">G3R41_14075</name>
    <name evidence="6" type="ORF">GCU67_13425</name>
</gene>
<dbReference type="PANTHER" id="PTHR44846:SF17">
    <property type="entry name" value="GNTR-FAMILY TRANSCRIPTIONAL REGULATOR"/>
    <property type="match status" value="1"/>
</dbReference>
<dbReference type="GO" id="GO:0003677">
    <property type="term" value="F:DNA binding"/>
    <property type="evidence" value="ECO:0007669"/>
    <property type="project" value="UniProtKB-KW"/>
</dbReference>
<dbReference type="PROSITE" id="PS50949">
    <property type="entry name" value="HTH_GNTR"/>
    <property type="match status" value="1"/>
</dbReference>
<reference evidence="7 9" key="2">
    <citation type="submission" date="2020-02" db="EMBL/GenBank/DDBJ databases">
        <title>The WGS of Modestobacter muralis DSM 100205.</title>
        <authorList>
            <person name="Jiang Z."/>
        </authorList>
    </citation>
    <scope>NUCLEOTIDE SEQUENCE [LARGE SCALE GENOMIC DNA]</scope>
    <source>
        <strain evidence="7 9">DSM 100205</strain>
    </source>
</reference>
<dbReference type="AlphaFoldDB" id="A0A6P0H8D6"/>
<dbReference type="InterPro" id="IPR036388">
    <property type="entry name" value="WH-like_DNA-bd_sf"/>
</dbReference>
<evidence type="ECO:0000259" key="5">
    <source>
        <dbReference type="PROSITE" id="PS50949"/>
    </source>
</evidence>
<proteinExistence type="predicted"/>
<evidence type="ECO:0000313" key="7">
    <source>
        <dbReference type="EMBL" id="NEN52051.1"/>
    </source>
</evidence>
<organism evidence="7 9">
    <name type="scientific">Modestobacter muralis</name>
    <dbReference type="NCBI Taxonomy" id="1608614"/>
    <lineage>
        <taxon>Bacteria</taxon>
        <taxon>Bacillati</taxon>
        <taxon>Actinomycetota</taxon>
        <taxon>Actinomycetes</taxon>
        <taxon>Geodermatophilales</taxon>
        <taxon>Geodermatophilaceae</taxon>
        <taxon>Modestobacter</taxon>
    </lineage>
</organism>
<reference evidence="6 8" key="1">
    <citation type="submission" date="2020-01" db="EMBL/GenBank/DDBJ databases">
        <title>the WGS Modestobacter muralis CPCC 204518.</title>
        <authorList>
            <person name="Jiang Z."/>
        </authorList>
    </citation>
    <scope>NUCLEOTIDE SEQUENCE [LARGE SCALE GENOMIC DNA]</scope>
    <source>
        <strain evidence="6 8">DSM 100205</strain>
    </source>
</reference>
<sequence>MSDLGRGAAGPASAGGWRPLDRIGGVPLWRQVLADLRLRLDAGEFIEGFPGEMDLVGQYQVSRHTIREALRSLRAEGVVSAGRGRRPRVATGALIEQPTGIVYSLFGSVESAGLRQESRVRKLDVRADALVAVRLGLEESTPLLYLERLRLAEGEPLALDRVWLPASVGEPLLGADFTHTSLYDQLMAMTGISVTGGEETVRAVIPTAAEHAVLNIEPPAAAFAVERTGTSHGVPIEWRHTLIRADRFALTSALAATPRNGTREDAVDKPLSLLPTYS</sequence>
<dbReference type="SUPFAM" id="SSF64288">
    <property type="entry name" value="Chorismate lyase-like"/>
    <property type="match status" value="1"/>
</dbReference>
<dbReference type="EMBL" id="JAAGWH010000036">
    <property type="protein sequence ID" value="NEK95163.1"/>
    <property type="molecule type" value="Genomic_DNA"/>
</dbReference>
<protein>
    <submittedName>
        <fullName evidence="7">GntR family transcriptional regulator</fullName>
    </submittedName>
</protein>
<dbReference type="CDD" id="cd07377">
    <property type="entry name" value="WHTH_GntR"/>
    <property type="match status" value="1"/>
</dbReference>
<keyword evidence="2" id="KW-0238">DNA-binding</keyword>
<dbReference type="InterPro" id="IPR011663">
    <property type="entry name" value="UTRA"/>
</dbReference>
<accession>A0A6P0H8D6</accession>
<keyword evidence="3" id="KW-0804">Transcription</keyword>
<dbReference type="Proteomes" id="UP000468828">
    <property type="component" value="Unassembled WGS sequence"/>
</dbReference>
<dbReference type="RefSeq" id="WP_163611722.1">
    <property type="nucleotide sequence ID" value="NZ_JAAGWB010000038.1"/>
</dbReference>
<feature type="domain" description="HTH gntR-type" evidence="5">
    <location>
        <begin position="26"/>
        <end position="98"/>
    </location>
</feature>
<evidence type="ECO:0000313" key="6">
    <source>
        <dbReference type="EMBL" id="NEK95163.1"/>
    </source>
</evidence>
<dbReference type="SMART" id="SM00866">
    <property type="entry name" value="UTRA"/>
    <property type="match status" value="1"/>
</dbReference>
<dbReference type="Pfam" id="PF07702">
    <property type="entry name" value="UTRA"/>
    <property type="match status" value="1"/>
</dbReference>
<dbReference type="Gene3D" id="3.40.1410.10">
    <property type="entry name" value="Chorismate lyase-like"/>
    <property type="match status" value="1"/>
</dbReference>
<dbReference type="Proteomes" id="UP000471152">
    <property type="component" value="Unassembled WGS sequence"/>
</dbReference>
<name>A0A6P0H8D6_9ACTN</name>
<dbReference type="Pfam" id="PF00392">
    <property type="entry name" value="GntR"/>
    <property type="match status" value="1"/>
</dbReference>
<evidence type="ECO:0000313" key="8">
    <source>
        <dbReference type="Proteomes" id="UP000468828"/>
    </source>
</evidence>
<dbReference type="InterPro" id="IPR036390">
    <property type="entry name" value="WH_DNA-bd_sf"/>
</dbReference>
<dbReference type="InterPro" id="IPR050679">
    <property type="entry name" value="Bact_HTH_transcr_reg"/>
</dbReference>
<dbReference type="SUPFAM" id="SSF46785">
    <property type="entry name" value="Winged helix' DNA-binding domain"/>
    <property type="match status" value="1"/>
</dbReference>
<dbReference type="PRINTS" id="PR00035">
    <property type="entry name" value="HTHGNTR"/>
</dbReference>
<dbReference type="EMBL" id="JAAGWB010000038">
    <property type="protein sequence ID" value="NEN52051.1"/>
    <property type="molecule type" value="Genomic_DNA"/>
</dbReference>
<dbReference type="PANTHER" id="PTHR44846">
    <property type="entry name" value="MANNOSYL-D-GLYCERATE TRANSPORT/METABOLISM SYSTEM REPRESSOR MNGR-RELATED"/>
    <property type="match status" value="1"/>
</dbReference>
<dbReference type="GO" id="GO:0045892">
    <property type="term" value="P:negative regulation of DNA-templated transcription"/>
    <property type="evidence" value="ECO:0007669"/>
    <property type="project" value="TreeGrafter"/>
</dbReference>